<dbReference type="EMBL" id="JACBNQ010000010">
    <property type="protein sequence ID" value="NYB74489.1"/>
    <property type="molecule type" value="Genomic_DNA"/>
</dbReference>
<protein>
    <submittedName>
        <fullName evidence="6">ABC transporter substrate-binding protein</fullName>
    </submittedName>
</protein>
<comment type="similarity">
    <text evidence="1">Belongs to the leucine-binding protein family.</text>
</comment>
<feature type="chain" id="PRO_5039217471" evidence="4">
    <location>
        <begin position="22"/>
        <end position="447"/>
    </location>
</feature>
<organism evidence="6 7">
    <name type="scientific">Sedimentibacter hydroxybenzoicus DSM 7310</name>
    <dbReference type="NCBI Taxonomy" id="1123245"/>
    <lineage>
        <taxon>Bacteria</taxon>
        <taxon>Bacillati</taxon>
        <taxon>Bacillota</taxon>
        <taxon>Tissierellia</taxon>
        <taxon>Sedimentibacter</taxon>
    </lineage>
</organism>
<keyword evidence="7" id="KW-1185">Reference proteome</keyword>
<accession>A0A974BJM8</accession>
<gene>
    <name evidence="6" type="ORF">HZF24_10110</name>
</gene>
<dbReference type="Gene3D" id="3.40.50.2300">
    <property type="match status" value="2"/>
</dbReference>
<dbReference type="PANTHER" id="PTHR30483:SF37">
    <property type="entry name" value="ABC TRANSPORTER SUBSTRATE-BINDING PROTEIN"/>
    <property type="match status" value="1"/>
</dbReference>
<evidence type="ECO:0000313" key="7">
    <source>
        <dbReference type="Proteomes" id="UP000611629"/>
    </source>
</evidence>
<proteinExistence type="inferred from homology"/>
<dbReference type="InterPro" id="IPR028081">
    <property type="entry name" value="Leu-bd"/>
</dbReference>
<evidence type="ECO:0000313" key="6">
    <source>
        <dbReference type="EMBL" id="NYB74489.1"/>
    </source>
</evidence>
<reference evidence="6" key="1">
    <citation type="submission" date="2020-07" db="EMBL/GenBank/DDBJ databases">
        <title>Genomic analysis of a strain of Sedimentibacter Hydroxybenzoicus DSM7310.</title>
        <authorList>
            <person name="Ma S."/>
        </authorList>
    </citation>
    <scope>NUCLEOTIDE SEQUENCE</scope>
    <source>
        <strain evidence="6">DSM 7310</strain>
    </source>
</reference>
<dbReference type="Pfam" id="PF13458">
    <property type="entry name" value="Peripla_BP_6"/>
    <property type="match status" value="1"/>
</dbReference>
<evidence type="ECO:0000259" key="5">
    <source>
        <dbReference type="Pfam" id="PF13458"/>
    </source>
</evidence>
<evidence type="ECO:0000256" key="3">
    <source>
        <dbReference type="SAM" id="MobiDB-lite"/>
    </source>
</evidence>
<dbReference type="SUPFAM" id="SSF53822">
    <property type="entry name" value="Periplasmic binding protein-like I"/>
    <property type="match status" value="1"/>
</dbReference>
<dbReference type="InterPro" id="IPR028082">
    <property type="entry name" value="Peripla_BP_I"/>
</dbReference>
<comment type="caution">
    <text evidence="6">The sequence shown here is derived from an EMBL/GenBank/DDBJ whole genome shotgun (WGS) entry which is preliminary data.</text>
</comment>
<feature type="domain" description="Leucine-binding protein" evidence="5">
    <location>
        <begin position="51"/>
        <end position="419"/>
    </location>
</feature>
<dbReference type="Proteomes" id="UP000611629">
    <property type="component" value="Unassembled WGS sequence"/>
</dbReference>
<sequence length="447" mass="48350">MKSKLALFLVLIMLISTMATGCTSSQTQAPAEPPKTEDPANEPEGPAAGEPVKVGAILPLSGSAAATGVKLKYAIEVAQEIINGEHPDIALPLAETMGLPNLGNAPIQVVFSDHQGNPEIAKTEAERLIQNEKVAALVGAYQSSATKPASQSAERFKVPFVAGSSSSAALTERGLNYFTRIAPNDDMETEVFFEYLKYLNEETNADIKTIGVVFIDNEYGVHAAEMVDKWLEEKYAADGFEKVVAVKYPTDVTSVDTEVQQIKAANPDVLFHASYIGDITQFVKKYKEFEFSPKAVVNYCGGFQDTQFVVNLDKDGDFFSGGAACAPTLFSTMEVADKINELFKVKSGGENIDGPALEEFASLMVVADAINQAKSTNGDAIMEVIRTAKFDAPYFSTGAIQFDEKGQNFYSASFIVQTQGAEYEAVFPVEIQTAKPIAPFPTWTERK</sequence>
<name>A0A974BJM8_SEDHY</name>
<dbReference type="InterPro" id="IPR051010">
    <property type="entry name" value="BCAA_transport"/>
</dbReference>
<evidence type="ECO:0000256" key="2">
    <source>
        <dbReference type="ARBA" id="ARBA00022729"/>
    </source>
</evidence>
<feature type="signal peptide" evidence="4">
    <location>
        <begin position="1"/>
        <end position="21"/>
    </location>
</feature>
<dbReference type="PROSITE" id="PS51257">
    <property type="entry name" value="PROKAR_LIPOPROTEIN"/>
    <property type="match status" value="1"/>
</dbReference>
<evidence type="ECO:0000256" key="4">
    <source>
        <dbReference type="SAM" id="SignalP"/>
    </source>
</evidence>
<feature type="region of interest" description="Disordered" evidence="3">
    <location>
        <begin position="24"/>
        <end position="51"/>
    </location>
</feature>
<dbReference type="AlphaFoldDB" id="A0A974BJM8"/>
<dbReference type="RefSeq" id="WP_179238198.1">
    <property type="nucleotide sequence ID" value="NZ_JACBNQ010000010.1"/>
</dbReference>
<evidence type="ECO:0000256" key="1">
    <source>
        <dbReference type="ARBA" id="ARBA00010062"/>
    </source>
</evidence>
<dbReference type="PANTHER" id="PTHR30483">
    <property type="entry name" value="LEUCINE-SPECIFIC-BINDING PROTEIN"/>
    <property type="match status" value="1"/>
</dbReference>
<dbReference type="CDD" id="cd06340">
    <property type="entry name" value="PBP1_ABC_ligand_binding-like"/>
    <property type="match status" value="1"/>
</dbReference>
<keyword evidence="2 4" id="KW-0732">Signal</keyword>